<evidence type="ECO:0000256" key="1">
    <source>
        <dbReference type="SAM" id="MobiDB-lite"/>
    </source>
</evidence>
<accession>A0A7R9CWH9</accession>
<reference evidence="2" key="1">
    <citation type="submission" date="2020-11" db="EMBL/GenBank/DDBJ databases">
        <authorList>
            <person name="Tran Van P."/>
        </authorList>
    </citation>
    <scope>NUCLEOTIDE SEQUENCE</scope>
</reference>
<evidence type="ECO:0000313" key="2">
    <source>
        <dbReference type="EMBL" id="CAD7402811.1"/>
    </source>
</evidence>
<sequence length="261" mass="29492">MKERFGNQINLCRDRGLNPGTPEQRSDTSPLDRQIAIPYLEMYLGKGVGGGRPYLRLVVVKFFDKIWQGFIKIVKEVNPHLGGGKVEKHLGKTTPSSPYQDSNFDLPVLDSLAQHETSALANYATEAAHKGKRRRVKEEGLREGEDGELAFSRRKVSNIRLERGYAPAFAWWKRGKPFRKNHPQCIRTGSNSDLPVLGSLVQHESSALGHGVTEADKLETILEKSPMYSWKRFELRPPHHQETKRYMAYAFVCVIAGVGYS</sequence>
<proteinExistence type="predicted"/>
<name>A0A7R9CWH9_TIMCR</name>
<organism evidence="2">
    <name type="scientific">Timema cristinae</name>
    <name type="common">Walking stick</name>
    <dbReference type="NCBI Taxonomy" id="61476"/>
    <lineage>
        <taxon>Eukaryota</taxon>
        <taxon>Metazoa</taxon>
        <taxon>Ecdysozoa</taxon>
        <taxon>Arthropoda</taxon>
        <taxon>Hexapoda</taxon>
        <taxon>Insecta</taxon>
        <taxon>Pterygota</taxon>
        <taxon>Neoptera</taxon>
        <taxon>Polyneoptera</taxon>
        <taxon>Phasmatodea</taxon>
        <taxon>Timematodea</taxon>
        <taxon>Timematoidea</taxon>
        <taxon>Timematidae</taxon>
        <taxon>Timema</taxon>
    </lineage>
</organism>
<feature type="compositionally biased region" description="Polar residues" evidence="1">
    <location>
        <begin position="21"/>
        <end position="30"/>
    </location>
</feature>
<dbReference type="EMBL" id="OC318648">
    <property type="protein sequence ID" value="CAD7402811.1"/>
    <property type="molecule type" value="Genomic_DNA"/>
</dbReference>
<gene>
    <name evidence="2" type="ORF">TCEB3V08_LOCUS6682</name>
</gene>
<protein>
    <submittedName>
        <fullName evidence="2">Uncharacterized protein</fullName>
    </submittedName>
</protein>
<feature type="region of interest" description="Disordered" evidence="1">
    <location>
        <begin position="124"/>
        <end position="144"/>
    </location>
</feature>
<feature type="region of interest" description="Disordered" evidence="1">
    <location>
        <begin position="1"/>
        <end position="30"/>
    </location>
</feature>
<dbReference type="AlphaFoldDB" id="A0A7R9CWH9"/>